<dbReference type="InterPro" id="IPR001387">
    <property type="entry name" value="Cro/C1-type_HTH"/>
</dbReference>
<dbReference type="EMBL" id="LAZR01000014">
    <property type="protein sequence ID" value="KKO06831.1"/>
    <property type="molecule type" value="Genomic_DNA"/>
</dbReference>
<dbReference type="InterPro" id="IPR010982">
    <property type="entry name" value="Lambda_DNA-bd_dom_sf"/>
</dbReference>
<evidence type="ECO:0000313" key="2">
    <source>
        <dbReference type="EMBL" id="KKO06831.1"/>
    </source>
</evidence>
<proteinExistence type="predicted"/>
<dbReference type="GO" id="GO:0003677">
    <property type="term" value="F:DNA binding"/>
    <property type="evidence" value="ECO:0007669"/>
    <property type="project" value="InterPro"/>
</dbReference>
<dbReference type="Gene3D" id="1.10.260.40">
    <property type="entry name" value="lambda repressor-like DNA-binding domains"/>
    <property type="match status" value="1"/>
</dbReference>
<sequence length="94" mass="10600">MNTERIRELLGQHGYSLSRIAKLLDVQPSYVSLVVARKRRNHRVAIAIATAIERPVDSVFPDVPLYHGPLTTAEQRDAELARRLQSQGVIRRSA</sequence>
<feature type="domain" description="HTH cro/C1-type" evidence="1">
    <location>
        <begin position="6"/>
        <end position="59"/>
    </location>
</feature>
<gene>
    <name evidence="2" type="ORF">LCGC14_0060150</name>
</gene>
<dbReference type="AlphaFoldDB" id="A0A0F9VP15"/>
<dbReference type="SMART" id="SM00530">
    <property type="entry name" value="HTH_XRE"/>
    <property type="match status" value="1"/>
</dbReference>
<accession>A0A0F9VP15</accession>
<dbReference type="PROSITE" id="PS50943">
    <property type="entry name" value="HTH_CROC1"/>
    <property type="match status" value="1"/>
</dbReference>
<dbReference type="SUPFAM" id="SSF47413">
    <property type="entry name" value="lambda repressor-like DNA-binding domains"/>
    <property type="match status" value="1"/>
</dbReference>
<reference evidence="2" key="1">
    <citation type="journal article" date="2015" name="Nature">
        <title>Complex archaea that bridge the gap between prokaryotes and eukaryotes.</title>
        <authorList>
            <person name="Spang A."/>
            <person name="Saw J.H."/>
            <person name="Jorgensen S.L."/>
            <person name="Zaremba-Niedzwiedzka K."/>
            <person name="Martijn J."/>
            <person name="Lind A.E."/>
            <person name="van Eijk R."/>
            <person name="Schleper C."/>
            <person name="Guy L."/>
            <person name="Ettema T.J."/>
        </authorList>
    </citation>
    <scope>NUCLEOTIDE SEQUENCE</scope>
</reference>
<evidence type="ECO:0000259" key="1">
    <source>
        <dbReference type="PROSITE" id="PS50943"/>
    </source>
</evidence>
<protein>
    <recommendedName>
        <fullName evidence="1">HTH cro/C1-type domain-containing protein</fullName>
    </recommendedName>
</protein>
<organism evidence="2">
    <name type="scientific">marine sediment metagenome</name>
    <dbReference type="NCBI Taxonomy" id="412755"/>
    <lineage>
        <taxon>unclassified sequences</taxon>
        <taxon>metagenomes</taxon>
        <taxon>ecological metagenomes</taxon>
    </lineage>
</organism>
<name>A0A0F9VP15_9ZZZZ</name>
<comment type="caution">
    <text evidence="2">The sequence shown here is derived from an EMBL/GenBank/DDBJ whole genome shotgun (WGS) entry which is preliminary data.</text>
</comment>